<sequence>MEGAFGVFREHFTAVTIWGGIYLAGNLALLLVMQPIMQGALAPGAEADPAQMMSAMGPVWLLGFLMGIVGVVLYTASMRSVLRPDAGGIAFLRLGLDELRMLGLLMLFIIGGSVLFGLASTVMALFIGGIAASIESAMFTGIMSVLVVLAVFVIVLFFVVRFSLAFPLTLHRGAIGEAWRLSRGHFWKLFAAALVVAVIGFVASIAINMISAGSHFAEVLAAVSDPSDDGTRVRILEQRAATLGSFNMMMILQSIGGSAVAAIWIALSGGSAATAARLLVADEFNDAEEVFG</sequence>
<gene>
    <name evidence="2" type="ORF">DAH66_15060</name>
</gene>
<feature type="transmembrane region" description="Helical" evidence="1">
    <location>
        <begin position="12"/>
        <end position="37"/>
    </location>
</feature>
<dbReference type="EMBL" id="QQYZ01000015">
    <property type="protein sequence ID" value="RSY81017.1"/>
    <property type="molecule type" value="Genomic_DNA"/>
</dbReference>
<feature type="transmembrane region" description="Helical" evidence="1">
    <location>
        <begin position="189"/>
        <end position="210"/>
    </location>
</feature>
<protein>
    <recommendedName>
        <fullName evidence="4">Glycerophosphoryl diester phosphodiesterase membrane domain-containing protein</fullName>
    </recommendedName>
</protein>
<feature type="transmembrane region" description="Helical" evidence="1">
    <location>
        <begin position="102"/>
        <end position="130"/>
    </location>
</feature>
<keyword evidence="1" id="KW-1133">Transmembrane helix</keyword>
<keyword evidence="1" id="KW-0812">Transmembrane</keyword>
<reference evidence="2 3" key="1">
    <citation type="submission" date="2018-07" db="EMBL/GenBank/DDBJ databases">
        <title>Genomic and Epidemiologic Investigation of an Indolent Hospital Outbreak.</title>
        <authorList>
            <person name="Johnson R.C."/>
            <person name="Deming C."/>
            <person name="Conlan S."/>
            <person name="Zellmer C.J."/>
            <person name="Michelin A.V."/>
            <person name="Lee-Lin S."/>
            <person name="Thomas P.J."/>
            <person name="Park M."/>
            <person name="Weingarten R.A."/>
            <person name="Less J."/>
            <person name="Dekker J.P."/>
            <person name="Frank K.M."/>
            <person name="Musser K.A."/>
            <person name="Mcquiston J.R."/>
            <person name="Henderson D.K."/>
            <person name="Lau A.F."/>
            <person name="Palmore T.N."/>
            <person name="Segre J.A."/>
        </authorList>
    </citation>
    <scope>NUCLEOTIDE SEQUENCE [LARGE SCALE GENOMIC DNA]</scope>
    <source>
        <strain evidence="2 3">SK-CDC1_0717</strain>
    </source>
</reference>
<evidence type="ECO:0008006" key="4">
    <source>
        <dbReference type="Google" id="ProtNLM"/>
    </source>
</evidence>
<organism evidence="2 3">
    <name type="scientific">Sphingomonas koreensis</name>
    <dbReference type="NCBI Taxonomy" id="93064"/>
    <lineage>
        <taxon>Bacteria</taxon>
        <taxon>Pseudomonadati</taxon>
        <taxon>Pseudomonadota</taxon>
        <taxon>Alphaproteobacteria</taxon>
        <taxon>Sphingomonadales</taxon>
        <taxon>Sphingomonadaceae</taxon>
        <taxon>Sphingomonas</taxon>
    </lineage>
</organism>
<dbReference type="Proteomes" id="UP000287746">
    <property type="component" value="Unassembled WGS sequence"/>
</dbReference>
<evidence type="ECO:0000313" key="3">
    <source>
        <dbReference type="Proteomes" id="UP000287746"/>
    </source>
</evidence>
<feature type="transmembrane region" description="Helical" evidence="1">
    <location>
        <begin position="57"/>
        <end position="76"/>
    </location>
</feature>
<comment type="caution">
    <text evidence="2">The sequence shown here is derived from an EMBL/GenBank/DDBJ whole genome shotgun (WGS) entry which is preliminary data.</text>
</comment>
<name>A0A430G0X5_9SPHN</name>
<proteinExistence type="predicted"/>
<keyword evidence="1" id="KW-0472">Membrane</keyword>
<dbReference type="AlphaFoldDB" id="A0A430G0X5"/>
<evidence type="ECO:0000256" key="1">
    <source>
        <dbReference type="SAM" id="Phobius"/>
    </source>
</evidence>
<evidence type="ECO:0000313" key="2">
    <source>
        <dbReference type="EMBL" id="RSY81017.1"/>
    </source>
</evidence>
<feature type="transmembrane region" description="Helical" evidence="1">
    <location>
        <begin position="142"/>
        <end position="168"/>
    </location>
</feature>
<accession>A0A430G0X5</accession>
<feature type="transmembrane region" description="Helical" evidence="1">
    <location>
        <begin position="246"/>
        <end position="267"/>
    </location>
</feature>